<keyword evidence="2" id="KW-0813">Transport</keyword>
<dbReference type="STRING" id="44252.DJ90_278"/>
<organism evidence="9 10">
    <name type="scientific">Paenibacillus macerans</name>
    <name type="common">Bacillus macerans</name>
    <dbReference type="NCBI Taxonomy" id="44252"/>
    <lineage>
        <taxon>Bacteria</taxon>
        <taxon>Bacillati</taxon>
        <taxon>Bacillota</taxon>
        <taxon>Bacilli</taxon>
        <taxon>Bacillales</taxon>
        <taxon>Paenibacillaceae</taxon>
        <taxon>Paenibacillus</taxon>
    </lineage>
</organism>
<dbReference type="HOGENOM" id="CLU_028880_0_0_9"/>
<reference evidence="9 10" key="1">
    <citation type="submission" date="2014-04" db="EMBL/GenBank/DDBJ databases">
        <authorList>
            <person name="Bishop-Lilly K.A."/>
            <person name="Broomall S.M."/>
            <person name="Chain P.S."/>
            <person name="Chertkov O."/>
            <person name="Coyne S.R."/>
            <person name="Daligault H.E."/>
            <person name="Davenport K.W."/>
            <person name="Erkkila T."/>
            <person name="Frey K.G."/>
            <person name="Gibbons H.S."/>
            <person name="Gu W."/>
            <person name="Jaissle J."/>
            <person name="Johnson S.L."/>
            <person name="Koroleva G.I."/>
            <person name="Ladner J.T."/>
            <person name="Lo C.-C."/>
            <person name="Minogue T.D."/>
            <person name="Munk C."/>
            <person name="Palacios G.F."/>
            <person name="Redden C.L."/>
            <person name="Rosenzweig C.N."/>
            <person name="Scholz M.B."/>
            <person name="Teshima H."/>
            <person name="Xu Y."/>
        </authorList>
    </citation>
    <scope>NUCLEOTIDE SEQUENCE [LARGE SCALE GENOMIC DNA]</scope>
    <source>
        <strain evidence="9 10">8244</strain>
    </source>
</reference>
<dbReference type="GO" id="GO:0022857">
    <property type="term" value="F:transmembrane transporter activity"/>
    <property type="evidence" value="ECO:0007669"/>
    <property type="project" value="InterPro"/>
</dbReference>
<evidence type="ECO:0000313" key="10">
    <source>
        <dbReference type="Proteomes" id="UP000029278"/>
    </source>
</evidence>
<feature type="transmembrane region" description="Helical" evidence="8">
    <location>
        <begin position="157"/>
        <end position="176"/>
    </location>
</feature>
<keyword evidence="4" id="KW-0997">Cell inner membrane</keyword>
<evidence type="ECO:0000256" key="3">
    <source>
        <dbReference type="ARBA" id="ARBA00022475"/>
    </source>
</evidence>
<protein>
    <submittedName>
        <fullName evidence="9">Branched-chain amino acid transport system / permease component family protein</fullName>
    </submittedName>
</protein>
<keyword evidence="5 8" id="KW-0812">Transmembrane</keyword>
<gene>
    <name evidence="9" type="ORF">DJ90_278</name>
</gene>
<feature type="transmembrane region" description="Helical" evidence="8">
    <location>
        <begin position="50"/>
        <end position="75"/>
    </location>
</feature>
<keyword evidence="10" id="KW-1185">Reference proteome</keyword>
<evidence type="ECO:0000256" key="7">
    <source>
        <dbReference type="ARBA" id="ARBA00023136"/>
    </source>
</evidence>
<dbReference type="EMBL" id="JMQA01000038">
    <property type="protein sequence ID" value="KFN05705.1"/>
    <property type="molecule type" value="Genomic_DNA"/>
</dbReference>
<evidence type="ECO:0000256" key="1">
    <source>
        <dbReference type="ARBA" id="ARBA00004651"/>
    </source>
</evidence>
<evidence type="ECO:0000256" key="8">
    <source>
        <dbReference type="SAM" id="Phobius"/>
    </source>
</evidence>
<name>A0A090Z697_PAEMA</name>
<accession>A0A090Z697</accession>
<dbReference type="InterPro" id="IPR001851">
    <property type="entry name" value="ABC_transp_permease"/>
</dbReference>
<dbReference type="Proteomes" id="UP000029278">
    <property type="component" value="Unassembled WGS sequence"/>
</dbReference>
<feature type="transmembrane region" description="Helical" evidence="8">
    <location>
        <begin position="260"/>
        <end position="280"/>
    </location>
</feature>
<dbReference type="PATRIC" id="fig|44252.3.peg.4551"/>
<evidence type="ECO:0000256" key="4">
    <source>
        <dbReference type="ARBA" id="ARBA00022519"/>
    </source>
</evidence>
<dbReference type="PANTHER" id="PTHR32196">
    <property type="entry name" value="ABC TRANSPORTER PERMEASE PROTEIN YPHD-RELATED-RELATED"/>
    <property type="match status" value="1"/>
</dbReference>
<evidence type="ECO:0000256" key="6">
    <source>
        <dbReference type="ARBA" id="ARBA00022989"/>
    </source>
</evidence>
<comment type="caution">
    <text evidence="9">The sequence shown here is derived from an EMBL/GenBank/DDBJ whole genome shotgun (WGS) entry which is preliminary data.</text>
</comment>
<keyword evidence="6 8" id="KW-1133">Transmembrane helix</keyword>
<comment type="subcellular location">
    <subcellularLocation>
        <location evidence="1">Cell membrane</location>
        <topology evidence="1">Multi-pass membrane protein</topology>
    </subcellularLocation>
</comment>
<keyword evidence="3" id="KW-1003">Cell membrane</keyword>
<evidence type="ECO:0000256" key="2">
    <source>
        <dbReference type="ARBA" id="ARBA00022448"/>
    </source>
</evidence>
<dbReference type="GeneID" id="77009327"/>
<dbReference type="GO" id="GO:0005886">
    <property type="term" value="C:plasma membrane"/>
    <property type="evidence" value="ECO:0007669"/>
    <property type="project" value="UniProtKB-SubCell"/>
</dbReference>
<sequence>MKFKFSKESILGVILLGMFILMAVVAPGFLDPYNLSNMMFQLPELGILALGMMVVIVTSGIDLSITYTAAFAGVMSALGLASGMPTALAVAIGVAIALLCGLLNGFFVSVIGISPILVTLGSMVLFEGVILTITKGNAISGFPESFSLLGNVSVGPIPLPVIIFAVIAVITSVMLNRTPWGRSVYKVGINPIAVQFSGINVKKVLMGVYLFSAFMAAIAGLIMISRYNSAKVDLGSSYLLLTISASVLGGTEISGGYGKVVGTVFAVAIFQVMSNGLNLLGVPRTIVDILMGIILIAVLTLNYFSAKQVSKKALKQALSSKASA</sequence>
<feature type="transmembrane region" description="Helical" evidence="8">
    <location>
        <begin position="286"/>
        <end position="305"/>
    </location>
</feature>
<evidence type="ECO:0000313" key="9">
    <source>
        <dbReference type="EMBL" id="KFN05705.1"/>
    </source>
</evidence>
<dbReference type="CDD" id="cd06579">
    <property type="entry name" value="TM_PBP1_transp_AraH_like"/>
    <property type="match status" value="1"/>
</dbReference>
<dbReference type="AlphaFoldDB" id="A0A090Z697"/>
<feature type="transmembrane region" description="Helical" evidence="8">
    <location>
        <begin position="204"/>
        <end position="224"/>
    </location>
</feature>
<feature type="transmembrane region" description="Helical" evidence="8">
    <location>
        <begin position="12"/>
        <end position="30"/>
    </location>
</feature>
<keyword evidence="7 8" id="KW-0472">Membrane</keyword>
<dbReference type="Pfam" id="PF02653">
    <property type="entry name" value="BPD_transp_2"/>
    <property type="match status" value="1"/>
</dbReference>
<dbReference type="OrthoDB" id="9813906at2"/>
<feature type="transmembrane region" description="Helical" evidence="8">
    <location>
        <begin position="87"/>
        <end position="118"/>
    </location>
</feature>
<dbReference type="RefSeq" id="WP_036625780.1">
    <property type="nucleotide sequence ID" value="NZ_JAKOBR010000070.1"/>
</dbReference>
<feature type="transmembrane region" description="Helical" evidence="8">
    <location>
        <begin position="236"/>
        <end position="253"/>
    </location>
</feature>
<dbReference type="PANTHER" id="PTHR32196:SF21">
    <property type="entry name" value="ABC TRANSPORTER PERMEASE PROTEIN YPHD-RELATED"/>
    <property type="match status" value="1"/>
</dbReference>
<proteinExistence type="predicted"/>
<evidence type="ECO:0000256" key="5">
    <source>
        <dbReference type="ARBA" id="ARBA00022692"/>
    </source>
</evidence>